<dbReference type="SUPFAM" id="SSF51905">
    <property type="entry name" value="FAD/NAD(P)-binding domain"/>
    <property type="match status" value="1"/>
</dbReference>
<feature type="signal peptide" evidence="8">
    <location>
        <begin position="1"/>
        <end position="17"/>
    </location>
</feature>
<dbReference type="InterPro" id="IPR010795">
    <property type="entry name" value="Prenylcys_lyase"/>
</dbReference>
<evidence type="ECO:0000256" key="4">
    <source>
        <dbReference type="ARBA" id="ARBA00022729"/>
    </source>
</evidence>
<dbReference type="Pfam" id="PF13450">
    <property type="entry name" value="NAD_binding_8"/>
    <property type="match status" value="1"/>
</dbReference>
<dbReference type="KEGG" id="clec:106672112"/>
<evidence type="ECO:0000313" key="11">
    <source>
        <dbReference type="Proteomes" id="UP000494040"/>
    </source>
</evidence>
<dbReference type="PANTHER" id="PTHR15944:SF0">
    <property type="entry name" value="PRENYLCYSTEINE LYASE DOMAIN-CONTAINING PROTEIN"/>
    <property type="match status" value="1"/>
</dbReference>
<dbReference type="OMA" id="SIGIWDG"/>
<comment type="cofactor">
    <cofactor evidence="1">
        <name>FAD</name>
        <dbReference type="ChEBI" id="CHEBI:57692"/>
    </cofactor>
</comment>
<accession>A0A8I6S8X0</accession>
<dbReference type="GO" id="GO:0030327">
    <property type="term" value="P:prenylated protein catabolic process"/>
    <property type="evidence" value="ECO:0007669"/>
    <property type="project" value="TreeGrafter"/>
</dbReference>
<dbReference type="InterPro" id="IPR036188">
    <property type="entry name" value="FAD/NAD-bd_sf"/>
</dbReference>
<dbReference type="AlphaFoldDB" id="A0A8I6S8X0"/>
<dbReference type="Proteomes" id="UP000494040">
    <property type="component" value="Unassembled WGS sequence"/>
</dbReference>
<keyword evidence="4 8" id="KW-0732">Signal</keyword>
<feature type="domain" description="Prenylcysteine lyase" evidence="9">
    <location>
        <begin position="113"/>
        <end position="451"/>
    </location>
</feature>
<evidence type="ECO:0000256" key="1">
    <source>
        <dbReference type="ARBA" id="ARBA00001974"/>
    </source>
</evidence>
<dbReference type="Pfam" id="PF07156">
    <property type="entry name" value="Prenylcys_lyase"/>
    <property type="match status" value="1"/>
</dbReference>
<name>A0A8I6S8X0_CIMLE</name>
<dbReference type="EnsemblMetazoa" id="XM_014403282.2">
    <property type="protein sequence ID" value="XP_014258768.1"/>
    <property type="gene ID" value="LOC106672112"/>
</dbReference>
<keyword evidence="5" id="KW-0274">FAD</keyword>
<dbReference type="GO" id="GO:0001735">
    <property type="term" value="F:prenylcysteine oxidase activity"/>
    <property type="evidence" value="ECO:0007669"/>
    <property type="project" value="InterPro"/>
</dbReference>
<organism evidence="10 11">
    <name type="scientific">Cimex lectularius</name>
    <name type="common">Bed bug</name>
    <name type="synonym">Acanthia lectularia</name>
    <dbReference type="NCBI Taxonomy" id="79782"/>
    <lineage>
        <taxon>Eukaryota</taxon>
        <taxon>Metazoa</taxon>
        <taxon>Ecdysozoa</taxon>
        <taxon>Arthropoda</taxon>
        <taxon>Hexapoda</taxon>
        <taxon>Insecta</taxon>
        <taxon>Pterygota</taxon>
        <taxon>Neoptera</taxon>
        <taxon>Paraneoptera</taxon>
        <taxon>Hemiptera</taxon>
        <taxon>Heteroptera</taxon>
        <taxon>Panheteroptera</taxon>
        <taxon>Cimicomorpha</taxon>
        <taxon>Cimicidae</taxon>
        <taxon>Cimex</taxon>
    </lineage>
</organism>
<sequence>MLLVIVLLVVVLQVGRAVNIGIIGGGIGGTSAAYFLREFFNDDVSIDLYEQSKIGGRLSTITIDEKEYEVGGSIIHTKNKHAVDLVKLMNLTKNYEDPNEFFGLFGDKGFVFTGSKYSFITNIKMLWRYKWQLIKLDRFLTDMLSHFSRIYSFQDQLNSFKDVHSLLYSADPKFVKYLTVTAKEGFKEDSFSQQIIDELLLAGLRCNYGQSTSVHKFVGSVSTSGMGADLFSIVGGNKLLAERLMKASYAKLINDQVISVDKTEGGKYIIKTNHIKSVYDFVIVATPLTVDQKSPIVFNIDVPVNVPGHYHTTIATIVKGNLNNEYFGYTKSGDVPDIILTVSENLFFNSVGRIKPVNGTNKKQIWKIFSRNVLSDNDLKKLFKNYIVLDVINWLAYPHYSTDYRNDSFELDQNLYYINAIEWAASAIEMSLIGAKNVALLIHKELQPAFQDSDSLHDEL</sequence>
<dbReference type="GeneID" id="106672112"/>
<evidence type="ECO:0000256" key="7">
    <source>
        <dbReference type="ARBA" id="ARBA00023180"/>
    </source>
</evidence>
<dbReference type="PANTHER" id="PTHR15944">
    <property type="entry name" value="FARNESYLCYSTEINE LYASE"/>
    <property type="match status" value="1"/>
</dbReference>
<dbReference type="InterPro" id="IPR017046">
    <property type="entry name" value="Prenylcysteine_Oxase1"/>
</dbReference>
<keyword evidence="11" id="KW-1185">Reference proteome</keyword>
<keyword evidence="6" id="KW-0560">Oxidoreductase</keyword>
<dbReference type="GO" id="GO:0030328">
    <property type="term" value="P:prenylcysteine catabolic process"/>
    <property type="evidence" value="ECO:0007669"/>
    <property type="project" value="InterPro"/>
</dbReference>
<evidence type="ECO:0000259" key="9">
    <source>
        <dbReference type="Pfam" id="PF07156"/>
    </source>
</evidence>
<keyword evidence="3" id="KW-0285">Flavoprotein</keyword>
<evidence type="ECO:0000256" key="3">
    <source>
        <dbReference type="ARBA" id="ARBA00022630"/>
    </source>
</evidence>
<dbReference type="RefSeq" id="XP_014258768.1">
    <property type="nucleotide sequence ID" value="XM_014403282.2"/>
</dbReference>
<dbReference type="Gene3D" id="3.50.50.60">
    <property type="entry name" value="FAD/NAD(P)-binding domain"/>
    <property type="match status" value="1"/>
</dbReference>
<keyword evidence="7" id="KW-0325">Glycoprotein</keyword>
<evidence type="ECO:0000313" key="10">
    <source>
        <dbReference type="EnsemblMetazoa" id="XP_014258768.1"/>
    </source>
</evidence>
<evidence type="ECO:0000256" key="8">
    <source>
        <dbReference type="SAM" id="SignalP"/>
    </source>
</evidence>
<dbReference type="OrthoDB" id="437369at2759"/>
<protein>
    <recommendedName>
        <fullName evidence="9">Prenylcysteine lyase domain-containing protein</fullName>
    </recommendedName>
</protein>
<evidence type="ECO:0000256" key="5">
    <source>
        <dbReference type="ARBA" id="ARBA00022827"/>
    </source>
</evidence>
<evidence type="ECO:0000256" key="6">
    <source>
        <dbReference type="ARBA" id="ARBA00023002"/>
    </source>
</evidence>
<comment type="similarity">
    <text evidence="2">Belongs to the prenylcysteine oxidase family.</text>
</comment>
<evidence type="ECO:0000256" key="2">
    <source>
        <dbReference type="ARBA" id="ARBA00009967"/>
    </source>
</evidence>
<reference evidence="10" key="1">
    <citation type="submission" date="2022-01" db="UniProtKB">
        <authorList>
            <consortium name="EnsemblMetazoa"/>
        </authorList>
    </citation>
    <scope>IDENTIFICATION</scope>
</reference>
<proteinExistence type="inferred from homology"/>
<feature type="chain" id="PRO_5035196849" description="Prenylcysteine lyase domain-containing protein" evidence="8">
    <location>
        <begin position="18"/>
        <end position="460"/>
    </location>
</feature>